<evidence type="ECO:0000313" key="2">
    <source>
        <dbReference type="Proteomes" id="UP001159363"/>
    </source>
</evidence>
<dbReference type="Proteomes" id="UP001159363">
    <property type="component" value="Chromosome X"/>
</dbReference>
<dbReference type="EMBL" id="JARBHB010000004">
    <property type="protein sequence ID" value="KAJ8884832.1"/>
    <property type="molecule type" value="Genomic_DNA"/>
</dbReference>
<organism evidence="1 2">
    <name type="scientific">Dryococelus australis</name>
    <dbReference type="NCBI Taxonomy" id="614101"/>
    <lineage>
        <taxon>Eukaryota</taxon>
        <taxon>Metazoa</taxon>
        <taxon>Ecdysozoa</taxon>
        <taxon>Arthropoda</taxon>
        <taxon>Hexapoda</taxon>
        <taxon>Insecta</taxon>
        <taxon>Pterygota</taxon>
        <taxon>Neoptera</taxon>
        <taxon>Polyneoptera</taxon>
        <taxon>Phasmatodea</taxon>
        <taxon>Verophasmatodea</taxon>
        <taxon>Anareolatae</taxon>
        <taxon>Phasmatidae</taxon>
        <taxon>Eurycanthinae</taxon>
        <taxon>Dryococelus</taxon>
    </lineage>
</organism>
<name>A0ABQ9HKH1_9NEOP</name>
<gene>
    <name evidence="1" type="ORF">PR048_011028</name>
</gene>
<protein>
    <submittedName>
        <fullName evidence="1">Uncharacterized protein</fullName>
    </submittedName>
</protein>
<evidence type="ECO:0000313" key="1">
    <source>
        <dbReference type="EMBL" id="KAJ8884832.1"/>
    </source>
</evidence>
<keyword evidence="2" id="KW-1185">Reference proteome</keyword>
<comment type="caution">
    <text evidence="1">The sequence shown here is derived from an EMBL/GenBank/DDBJ whole genome shotgun (WGS) entry which is preliminary data.</text>
</comment>
<proteinExistence type="predicted"/>
<accession>A0ABQ9HKH1</accession>
<sequence length="138" mass="15269">MLSWAVRTQLKLTLPKFSRGTDKDPIQFCNAVQKQVCEVQDLDGQVNRSRQYQQRPLKSNSILTATLIDIKASHIFVAQLVAAEDIELQTRTMQRAMQGQWNFVECVGSGLPDLSPCGDVAVYGHCAGPAVTQTGIYD</sequence>
<reference evidence="1 2" key="1">
    <citation type="submission" date="2023-02" db="EMBL/GenBank/DDBJ databases">
        <title>LHISI_Scaffold_Assembly.</title>
        <authorList>
            <person name="Stuart O.P."/>
            <person name="Cleave R."/>
            <person name="Magrath M.J.L."/>
            <person name="Mikheyev A.S."/>
        </authorList>
    </citation>
    <scope>NUCLEOTIDE SEQUENCE [LARGE SCALE GENOMIC DNA]</scope>
    <source>
        <strain evidence="1">Daus_M_001</strain>
        <tissue evidence="1">Leg muscle</tissue>
    </source>
</reference>